<dbReference type="EMBL" id="MU004184">
    <property type="protein sequence ID" value="KAF2499496.1"/>
    <property type="molecule type" value="Genomic_DNA"/>
</dbReference>
<feature type="region of interest" description="Disordered" evidence="1">
    <location>
        <begin position="409"/>
        <end position="497"/>
    </location>
</feature>
<gene>
    <name evidence="2" type="ORF">BU16DRAFT_557817</name>
</gene>
<evidence type="ECO:0000313" key="3">
    <source>
        <dbReference type="Proteomes" id="UP000799750"/>
    </source>
</evidence>
<name>A0A6A6R4U8_9PEZI</name>
<proteinExistence type="predicted"/>
<feature type="region of interest" description="Disordered" evidence="1">
    <location>
        <begin position="784"/>
        <end position="808"/>
    </location>
</feature>
<feature type="compositionally biased region" description="Pro residues" evidence="1">
    <location>
        <begin position="1"/>
        <end position="10"/>
    </location>
</feature>
<reference evidence="2" key="1">
    <citation type="journal article" date="2020" name="Stud. Mycol.">
        <title>101 Dothideomycetes genomes: a test case for predicting lifestyles and emergence of pathogens.</title>
        <authorList>
            <person name="Haridas S."/>
            <person name="Albert R."/>
            <person name="Binder M."/>
            <person name="Bloem J."/>
            <person name="Labutti K."/>
            <person name="Salamov A."/>
            <person name="Andreopoulos B."/>
            <person name="Baker S."/>
            <person name="Barry K."/>
            <person name="Bills G."/>
            <person name="Bluhm B."/>
            <person name="Cannon C."/>
            <person name="Castanera R."/>
            <person name="Culley D."/>
            <person name="Daum C."/>
            <person name="Ezra D."/>
            <person name="Gonzalez J."/>
            <person name="Henrissat B."/>
            <person name="Kuo A."/>
            <person name="Liang C."/>
            <person name="Lipzen A."/>
            <person name="Lutzoni F."/>
            <person name="Magnuson J."/>
            <person name="Mondo S."/>
            <person name="Nolan M."/>
            <person name="Ohm R."/>
            <person name="Pangilinan J."/>
            <person name="Park H.-J."/>
            <person name="Ramirez L."/>
            <person name="Alfaro M."/>
            <person name="Sun H."/>
            <person name="Tritt A."/>
            <person name="Yoshinaga Y."/>
            <person name="Zwiers L.-H."/>
            <person name="Turgeon B."/>
            <person name="Goodwin S."/>
            <person name="Spatafora J."/>
            <person name="Crous P."/>
            <person name="Grigoriev I."/>
        </authorList>
    </citation>
    <scope>NUCLEOTIDE SEQUENCE</scope>
    <source>
        <strain evidence="2">CBS 269.34</strain>
    </source>
</reference>
<dbReference type="Proteomes" id="UP000799750">
    <property type="component" value="Unassembled WGS sequence"/>
</dbReference>
<evidence type="ECO:0008006" key="4">
    <source>
        <dbReference type="Google" id="ProtNLM"/>
    </source>
</evidence>
<dbReference type="AlphaFoldDB" id="A0A6A6R4U8"/>
<feature type="region of interest" description="Disordered" evidence="1">
    <location>
        <begin position="1"/>
        <end position="31"/>
    </location>
</feature>
<protein>
    <recommendedName>
        <fullName evidence="4">MYND-type zinc finger protein samB</fullName>
    </recommendedName>
</protein>
<evidence type="ECO:0000256" key="1">
    <source>
        <dbReference type="SAM" id="MobiDB-lite"/>
    </source>
</evidence>
<feature type="compositionally biased region" description="Low complexity" evidence="1">
    <location>
        <begin position="11"/>
        <end position="29"/>
    </location>
</feature>
<feature type="compositionally biased region" description="Polar residues" evidence="1">
    <location>
        <begin position="436"/>
        <end position="453"/>
    </location>
</feature>
<keyword evidence="3" id="KW-1185">Reference proteome</keyword>
<dbReference type="OrthoDB" id="438641at2759"/>
<organism evidence="2 3">
    <name type="scientific">Lophium mytilinum</name>
    <dbReference type="NCBI Taxonomy" id="390894"/>
    <lineage>
        <taxon>Eukaryota</taxon>
        <taxon>Fungi</taxon>
        <taxon>Dikarya</taxon>
        <taxon>Ascomycota</taxon>
        <taxon>Pezizomycotina</taxon>
        <taxon>Dothideomycetes</taxon>
        <taxon>Pleosporomycetidae</taxon>
        <taxon>Mytilinidiales</taxon>
        <taxon>Mytilinidiaceae</taxon>
        <taxon>Lophium</taxon>
    </lineage>
</organism>
<feature type="compositionally biased region" description="Basic and acidic residues" evidence="1">
    <location>
        <begin position="410"/>
        <end position="422"/>
    </location>
</feature>
<accession>A0A6A6R4U8</accession>
<evidence type="ECO:0000313" key="2">
    <source>
        <dbReference type="EMBL" id="KAF2499496.1"/>
    </source>
</evidence>
<feature type="compositionally biased region" description="Basic and acidic residues" evidence="1">
    <location>
        <begin position="454"/>
        <end position="466"/>
    </location>
</feature>
<feature type="compositionally biased region" description="Basic and acidic residues" evidence="1">
    <location>
        <begin position="792"/>
        <end position="806"/>
    </location>
</feature>
<sequence length="935" mass="104351">MAEPVCPPSPRASSPPFRRRNSSAPPSSSRRFHLNIINNDNEVNKLLARANSDLSAYKVRSALALYTEVLDKLSPGHPCALLNRSLCYLTLYYPNLAAIDAYRAILAAHWAKTEDQKTPQTKQILNFGRYTQFAKTTSKHDWVTEPACYVGLGLFQWLSTDLASIAVEPQSRLKVEGPVPAVKAIKIGALNAANDIILKGFYRLALALWKCGGGALKSALDVLSDAQDLAFCVSQDTEQYRDLENAILFEIETVLKDEEEVKLFQIKRNIQTDPKILREYKELGFQGLARTRFTNIKRELYPWDTYSLTSHNQEALAAIDDMVKQHFGECFGAATAPADDGSPPKAFLYAQEDIAVSEPMFEELSSFNVLSNGWDGGGITCDLCASHLKISGDLLLRANRIARDLQNTEFARENSGRDRSDRSPAPSEDSERTRSFEVSTPKSDPWVSITTQDSTDKGEIITKEARISQAMVDSPHNEDAVHGTIESSPHPQHPQPPPDGFQLCTKCRNIALCSPKCRQYAFNIYHKNCCKTGLEQYIRSRTNVSDTWPGVPEPEHQVLLNLLVLRILAHSMDSESHPLSKPWMRGLDGGLEASRDSGRDWKEEDSKVKVTWKEHVNVDLDDLYPERASWKKLVRDAEKTSKDTRSLLPWSFDNNVRIPLRCLFTMGGTELALDTARFDGWVLETMRAKIASNMRITLYPRFDKAFDNDGTAVAEWAFKQDPTPNAYADRNIYSSTVKMDEKKKVIWMASLHPIASLVRVAAEDETPNVQLMERGGILTCVPPAPSTALRPENSKGEGRVDGKDADYESGDSDILLSDSLMDLDFESSPPPVIKAGEPLLRAAEVAPWVLETDIETEVWELFTKKEGSSVSSSAATQTESSILFAGDTMLDADETEWGDDFAMDDEDFEAMLKLRSEELVSDDDEDDDFMDVDGS</sequence>